<feature type="compositionally biased region" description="Basic and acidic residues" evidence="1">
    <location>
        <begin position="387"/>
        <end position="417"/>
    </location>
</feature>
<keyword evidence="3" id="KW-1185">Reference proteome</keyword>
<dbReference type="OMA" id="MARCESH"/>
<dbReference type="AlphaFoldDB" id="A0A1W2TSD7"/>
<dbReference type="EMBL" id="DF977507">
    <property type="protein sequence ID" value="GAP91432.1"/>
    <property type="molecule type" value="Genomic_DNA"/>
</dbReference>
<protein>
    <submittedName>
        <fullName evidence="2">Putative nuclear pore protein</fullName>
    </submittedName>
</protein>
<gene>
    <name evidence="2" type="ORF">SAMD00023353_6200110</name>
</gene>
<dbReference type="STRING" id="77044.A0A1W2TSD7"/>
<evidence type="ECO:0000313" key="3">
    <source>
        <dbReference type="Proteomes" id="UP000054516"/>
    </source>
</evidence>
<evidence type="ECO:0000256" key="1">
    <source>
        <dbReference type="SAM" id="MobiDB-lite"/>
    </source>
</evidence>
<dbReference type="Proteomes" id="UP000054516">
    <property type="component" value="Unassembled WGS sequence"/>
</dbReference>
<proteinExistence type="predicted"/>
<sequence length="417" mass="46688">MASPEAPPSSDEAMEAIRTIPRALTPIPESEPGHESAAIIFHPDADLEVIVQTPGGESSAYMVCASALACASPIWRSMLYFGSAYAQGANDEPKQDQVQTMRLNGNLEAIGLLFRIIHYEFSYVPKEPTLDQLFELGKSVCHFKCAHLLYPWANQWASRLINFAAETYCYRECHKALHVAWVFGELNLFRETVDALIVSAKINHNRKIVNSSGQLLEDMLMPRDIFDLIIKTRACTIAEMLNIIKTPIRVLSSEAHSQPSQYCKVNKDSQECEAMMLGSAIRALTKAELFPVPEPESFIDSIECLKEKLDGIRLMPYIGKEWAPHISHEKCNLGFCKSVEDTLKKMTVPLSASVMRWMSDQAKTCGIEATSELEEWRQISKEAALAPHDKSDPRNKMRTRAEDKGDDCNTVKGSKEC</sequence>
<organism evidence="2">
    <name type="scientific">Rosellinia necatrix</name>
    <name type="common">White root-rot fungus</name>
    <dbReference type="NCBI Taxonomy" id="77044"/>
    <lineage>
        <taxon>Eukaryota</taxon>
        <taxon>Fungi</taxon>
        <taxon>Dikarya</taxon>
        <taxon>Ascomycota</taxon>
        <taxon>Pezizomycotina</taxon>
        <taxon>Sordariomycetes</taxon>
        <taxon>Xylariomycetidae</taxon>
        <taxon>Xylariales</taxon>
        <taxon>Xylariaceae</taxon>
        <taxon>Rosellinia</taxon>
    </lineage>
</organism>
<reference evidence="2" key="1">
    <citation type="submission" date="2016-03" db="EMBL/GenBank/DDBJ databases">
        <title>Draft genome sequence of Rosellinia necatrix.</title>
        <authorList>
            <person name="Kanematsu S."/>
        </authorList>
    </citation>
    <scope>NUCLEOTIDE SEQUENCE [LARGE SCALE GENOMIC DNA]</scope>
    <source>
        <strain evidence="2">W97</strain>
    </source>
</reference>
<feature type="region of interest" description="Disordered" evidence="1">
    <location>
        <begin position="382"/>
        <end position="417"/>
    </location>
</feature>
<accession>A0A1W2TSD7</accession>
<name>A0A1W2TSD7_ROSNE</name>
<dbReference type="OrthoDB" id="5275938at2759"/>
<evidence type="ECO:0000313" key="2">
    <source>
        <dbReference type="EMBL" id="GAP91432.1"/>
    </source>
</evidence>